<gene>
    <name evidence="4" type="ORF">SAMN02745194_00641</name>
</gene>
<keyword evidence="5" id="KW-1185">Reference proteome</keyword>
<sequence>MHDVLLLEENDLLREVLHHGLEDLGFRVLATASASEALRCLRAPRPPRLLLMDLELGIADEVRATWPDLPIVSYSERRVPADAALWSRKERRLAKPFRMGELTDAIETLGVHPSHDAPPTPWFPPPSQHGHATMQASSG</sequence>
<feature type="region of interest" description="Disordered" evidence="2">
    <location>
        <begin position="113"/>
        <end position="139"/>
    </location>
</feature>
<dbReference type="Gene3D" id="3.40.50.2300">
    <property type="match status" value="1"/>
</dbReference>
<proteinExistence type="predicted"/>
<accession>A0A1M6CAA2</accession>
<reference evidence="4 5" key="1">
    <citation type="submission" date="2016-11" db="EMBL/GenBank/DDBJ databases">
        <authorList>
            <person name="Jaros S."/>
            <person name="Januszkiewicz K."/>
            <person name="Wedrychowicz H."/>
        </authorList>
    </citation>
    <scope>NUCLEOTIDE SEQUENCE [LARGE SCALE GENOMIC DNA]</scope>
    <source>
        <strain evidence="4 5">DSM 14916</strain>
    </source>
</reference>
<evidence type="ECO:0000256" key="1">
    <source>
        <dbReference type="PROSITE-ProRule" id="PRU00169"/>
    </source>
</evidence>
<dbReference type="GO" id="GO:0000160">
    <property type="term" value="P:phosphorelay signal transduction system"/>
    <property type="evidence" value="ECO:0007669"/>
    <property type="project" value="InterPro"/>
</dbReference>
<dbReference type="RefSeq" id="WP_073131360.1">
    <property type="nucleotide sequence ID" value="NZ_FQZF01000003.1"/>
</dbReference>
<keyword evidence="1" id="KW-0597">Phosphoprotein</keyword>
<evidence type="ECO:0000256" key="2">
    <source>
        <dbReference type="SAM" id="MobiDB-lite"/>
    </source>
</evidence>
<feature type="compositionally biased region" description="Pro residues" evidence="2">
    <location>
        <begin position="116"/>
        <end position="127"/>
    </location>
</feature>
<dbReference type="InterPro" id="IPR001789">
    <property type="entry name" value="Sig_transdc_resp-reg_receiver"/>
</dbReference>
<dbReference type="Proteomes" id="UP000184387">
    <property type="component" value="Unassembled WGS sequence"/>
</dbReference>
<dbReference type="SMART" id="SM00448">
    <property type="entry name" value="REC"/>
    <property type="match status" value="1"/>
</dbReference>
<dbReference type="SUPFAM" id="SSF52172">
    <property type="entry name" value="CheY-like"/>
    <property type="match status" value="1"/>
</dbReference>
<evidence type="ECO:0000313" key="4">
    <source>
        <dbReference type="EMBL" id="SHI57950.1"/>
    </source>
</evidence>
<name>A0A1M6CAA2_9PROT</name>
<evidence type="ECO:0000259" key="3">
    <source>
        <dbReference type="PROSITE" id="PS50110"/>
    </source>
</evidence>
<dbReference type="EMBL" id="FQZF01000003">
    <property type="protein sequence ID" value="SHI57950.1"/>
    <property type="molecule type" value="Genomic_DNA"/>
</dbReference>
<protein>
    <submittedName>
        <fullName evidence="4">CheY chemotaxis protein or a CheY-like REC (Receiver) domain</fullName>
    </submittedName>
</protein>
<feature type="modified residue" description="4-aspartylphosphate" evidence="1">
    <location>
        <position position="53"/>
    </location>
</feature>
<organism evidence="4 5">
    <name type="scientific">Muricoccus roseus</name>
    <dbReference type="NCBI Taxonomy" id="198092"/>
    <lineage>
        <taxon>Bacteria</taxon>
        <taxon>Pseudomonadati</taxon>
        <taxon>Pseudomonadota</taxon>
        <taxon>Alphaproteobacteria</taxon>
        <taxon>Acetobacterales</taxon>
        <taxon>Roseomonadaceae</taxon>
        <taxon>Muricoccus</taxon>
    </lineage>
</organism>
<dbReference type="PROSITE" id="PS50110">
    <property type="entry name" value="RESPONSE_REGULATORY"/>
    <property type="match status" value="1"/>
</dbReference>
<feature type="domain" description="Response regulatory" evidence="3">
    <location>
        <begin position="3"/>
        <end position="110"/>
    </location>
</feature>
<dbReference type="STRING" id="198092.SAMN02745194_00641"/>
<dbReference type="InterPro" id="IPR011006">
    <property type="entry name" value="CheY-like_superfamily"/>
</dbReference>
<dbReference type="AlphaFoldDB" id="A0A1M6CAA2"/>
<evidence type="ECO:0000313" key="5">
    <source>
        <dbReference type="Proteomes" id="UP000184387"/>
    </source>
</evidence>